<dbReference type="Proteomes" id="UP000005239">
    <property type="component" value="Unassembled WGS sequence"/>
</dbReference>
<dbReference type="OrthoDB" id="5864054at2759"/>
<reference evidence="5" key="2">
    <citation type="submission" date="2022-06" db="UniProtKB">
        <authorList>
            <consortium name="EnsemblMetazoa"/>
        </authorList>
    </citation>
    <scope>IDENTIFICATION</scope>
    <source>
        <strain evidence="5">PS312</strain>
    </source>
</reference>
<dbReference type="InterPro" id="IPR000276">
    <property type="entry name" value="GPCR_Rhodpsn"/>
</dbReference>
<dbReference type="InterPro" id="IPR019427">
    <property type="entry name" value="7TM_GPCR_serpentine_rcpt_Srw"/>
</dbReference>
<dbReference type="AlphaFoldDB" id="A0A2A6CD06"/>
<keyword evidence="6" id="KW-1185">Reference proteome</keyword>
<keyword evidence="4" id="KW-0472">Membrane</keyword>
<dbReference type="PRINTS" id="PR00237">
    <property type="entry name" value="GPCRRHODOPSN"/>
</dbReference>
<organism evidence="5 6">
    <name type="scientific">Pristionchus pacificus</name>
    <name type="common">Parasitic nematode worm</name>
    <dbReference type="NCBI Taxonomy" id="54126"/>
    <lineage>
        <taxon>Eukaryota</taxon>
        <taxon>Metazoa</taxon>
        <taxon>Ecdysozoa</taxon>
        <taxon>Nematoda</taxon>
        <taxon>Chromadorea</taxon>
        <taxon>Rhabditida</taxon>
        <taxon>Rhabditina</taxon>
        <taxon>Diplogasteromorpha</taxon>
        <taxon>Diplogasteroidea</taxon>
        <taxon>Neodiplogasteridae</taxon>
        <taxon>Pristionchus</taxon>
    </lineage>
</organism>
<keyword evidence="2" id="KW-0812">Transmembrane</keyword>
<gene>
    <name evidence="5" type="primary">WBGene00278348</name>
</gene>
<name>A0A2A6CD06_PRIPA</name>
<dbReference type="Pfam" id="PF10324">
    <property type="entry name" value="7TM_GPCR_Srw"/>
    <property type="match status" value="1"/>
</dbReference>
<dbReference type="GO" id="GO:0008528">
    <property type="term" value="F:G protein-coupled peptide receptor activity"/>
    <property type="evidence" value="ECO:0000318"/>
    <property type="project" value="GO_Central"/>
</dbReference>
<dbReference type="Gene3D" id="1.20.1070.10">
    <property type="entry name" value="Rhodopsin 7-helix transmembrane proteins"/>
    <property type="match status" value="1"/>
</dbReference>
<protein>
    <submittedName>
        <fullName evidence="5">Dmsr-2</fullName>
    </submittedName>
</protein>
<dbReference type="PROSITE" id="PS50262">
    <property type="entry name" value="G_PROTEIN_RECEP_F1_2"/>
    <property type="match status" value="1"/>
</dbReference>
<dbReference type="InterPro" id="IPR053219">
    <property type="entry name" value="GPCR_Dmsr-1"/>
</dbReference>
<reference evidence="6" key="1">
    <citation type="journal article" date="2008" name="Nat. Genet.">
        <title>The Pristionchus pacificus genome provides a unique perspective on nematode lifestyle and parasitism.</title>
        <authorList>
            <person name="Dieterich C."/>
            <person name="Clifton S.W."/>
            <person name="Schuster L.N."/>
            <person name="Chinwalla A."/>
            <person name="Delehaunty K."/>
            <person name="Dinkelacker I."/>
            <person name="Fulton L."/>
            <person name="Fulton R."/>
            <person name="Godfrey J."/>
            <person name="Minx P."/>
            <person name="Mitreva M."/>
            <person name="Roeseler W."/>
            <person name="Tian H."/>
            <person name="Witte H."/>
            <person name="Yang S.P."/>
            <person name="Wilson R.K."/>
            <person name="Sommer R.J."/>
        </authorList>
    </citation>
    <scope>NUCLEOTIDE SEQUENCE [LARGE SCALE GENOMIC DNA]</scope>
    <source>
        <strain evidence="6">PS312</strain>
    </source>
</reference>
<dbReference type="InterPro" id="IPR017452">
    <property type="entry name" value="GPCR_Rhodpsn_7TM"/>
</dbReference>
<evidence type="ECO:0000256" key="4">
    <source>
        <dbReference type="ARBA" id="ARBA00023136"/>
    </source>
</evidence>
<dbReference type="GO" id="GO:0007186">
    <property type="term" value="P:G protein-coupled receptor signaling pathway"/>
    <property type="evidence" value="ECO:0000318"/>
    <property type="project" value="GO_Central"/>
</dbReference>
<evidence type="ECO:0000313" key="6">
    <source>
        <dbReference type="Proteomes" id="UP000005239"/>
    </source>
</evidence>
<evidence type="ECO:0000256" key="3">
    <source>
        <dbReference type="ARBA" id="ARBA00022989"/>
    </source>
</evidence>
<evidence type="ECO:0000256" key="1">
    <source>
        <dbReference type="ARBA" id="ARBA00004370"/>
    </source>
</evidence>
<dbReference type="EnsemblMetazoa" id="PPA39979.1">
    <property type="protein sequence ID" value="PPA39979.1"/>
    <property type="gene ID" value="WBGene00278348"/>
</dbReference>
<evidence type="ECO:0000313" key="5">
    <source>
        <dbReference type="EnsemblMetazoa" id="PPA39979.1"/>
    </source>
</evidence>
<proteinExistence type="predicted"/>
<accession>A0A8R1YW69</accession>
<dbReference type="SUPFAM" id="SSF81321">
    <property type="entry name" value="Family A G protein-coupled receptor-like"/>
    <property type="match status" value="1"/>
</dbReference>
<keyword evidence="3" id="KW-1133">Transmembrane helix</keyword>
<accession>A0A2A6CD06</accession>
<evidence type="ECO:0000256" key="2">
    <source>
        <dbReference type="ARBA" id="ARBA00022692"/>
    </source>
</evidence>
<dbReference type="PANTHER" id="PTHR46273:SF4">
    <property type="entry name" value="AT19640P"/>
    <property type="match status" value="1"/>
</dbReference>
<dbReference type="CDD" id="cd14978">
    <property type="entry name" value="7tmA_FMRFamide_R-like"/>
    <property type="match status" value="1"/>
</dbReference>
<dbReference type="GO" id="GO:0005886">
    <property type="term" value="C:plasma membrane"/>
    <property type="evidence" value="ECO:0000318"/>
    <property type="project" value="GO_Central"/>
</dbReference>
<dbReference type="PANTHER" id="PTHR46273">
    <property type="entry name" value="MYOSUPPRESSIN RECEPTOR 1, ISOFORM B-RELATED"/>
    <property type="match status" value="1"/>
</dbReference>
<comment type="subcellular location">
    <subcellularLocation>
        <location evidence="1">Membrane</location>
    </subcellularLocation>
</comment>
<sequence length="390" mass="43678">MTLECDSFNGTTSGDREYYHQWMYRIVSFSNFLKHHLLAPLCITGVLFNVLIVAVLLRPSMRSNAFNHFLILIAFCDATVMAMSLIFDSVGNCHPIFYTRGWIVFTKAFGITTVLIHSTSLWLTVNMAILRYSLLSRGSSASHSSSIFTLIFSLLPSPNTTAAALLSIISALVVAICGSLLNSIRYEIVDDGNLSDIHQECIGDYGWKEGDRIRNYGIRQPVWWNCTYERINYWIVAVVLKLLPCILLTIFMALLVNTLMEARRRRQRLTTSTVSSNTNAERTTAMLTVIVAVFLVTEMPQGIAALAQGAYPQLRYPVTSLNPLFNMLSLINSATNFLLCVLMSAVFRKECIHMFSNCFPFCFSSQSRSNQTTMLNMSSKNGFVPVPTGP</sequence>